<keyword evidence="10 16" id="KW-0812">Transmembrane</keyword>
<organism evidence="17 18">
    <name type="scientific">Mesorhizobium atlanticum</name>
    <dbReference type="NCBI Taxonomy" id="2233532"/>
    <lineage>
        <taxon>Bacteria</taxon>
        <taxon>Pseudomonadati</taxon>
        <taxon>Pseudomonadota</taxon>
        <taxon>Alphaproteobacteria</taxon>
        <taxon>Hyphomicrobiales</taxon>
        <taxon>Phyllobacteriaceae</taxon>
        <taxon>Mesorhizobium</taxon>
    </lineage>
</organism>
<dbReference type="GO" id="GO:0006099">
    <property type="term" value="P:tricarboxylic acid cycle"/>
    <property type="evidence" value="ECO:0007669"/>
    <property type="project" value="UniProtKB-UniPathway"/>
</dbReference>
<evidence type="ECO:0000256" key="10">
    <source>
        <dbReference type="ARBA" id="ARBA00022692"/>
    </source>
</evidence>
<dbReference type="SUPFAM" id="SSF81343">
    <property type="entry name" value="Fumarate reductase respiratory complex transmembrane subunits"/>
    <property type="match status" value="1"/>
</dbReference>
<comment type="subcellular location">
    <subcellularLocation>
        <location evidence="3">Membrane</location>
        <topology evidence="3">Multi-pass membrane protein</topology>
    </subcellularLocation>
</comment>
<evidence type="ECO:0000313" key="18">
    <source>
        <dbReference type="Proteomes" id="UP000251956"/>
    </source>
</evidence>
<protein>
    <recommendedName>
        <fullName evidence="6">Succinate dehydrogenase hydrophobic membrane anchor subunit</fullName>
    </recommendedName>
</protein>
<dbReference type="Pfam" id="PF01127">
    <property type="entry name" value="Sdh_cyt"/>
    <property type="match status" value="1"/>
</dbReference>
<dbReference type="InterPro" id="IPR000701">
    <property type="entry name" value="SuccDH_FuR_B_TM-su"/>
</dbReference>
<evidence type="ECO:0000256" key="16">
    <source>
        <dbReference type="SAM" id="Phobius"/>
    </source>
</evidence>
<feature type="transmembrane region" description="Helical" evidence="16">
    <location>
        <begin position="51"/>
        <end position="71"/>
    </location>
</feature>
<feature type="transmembrane region" description="Helical" evidence="16">
    <location>
        <begin position="83"/>
        <end position="108"/>
    </location>
</feature>
<evidence type="ECO:0000256" key="6">
    <source>
        <dbReference type="ARBA" id="ARBA00019425"/>
    </source>
</evidence>
<dbReference type="GO" id="GO:0020037">
    <property type="term" value="F:heme binding"/>
    <property type="evidence" value="ECO:0007669"/>
    <property type="project" value="InterPro"/>
</dbReference>
<evidence type="ECO:0000256" key="11">
    <source>
        <dbReference type="ARBA" id="ARBA00022723"/>
    </source>
</evidence>
<keyword evidence="18" id="KW-1185">Reference proteome</keyword>
<evidence type="ECO:0000256" key="7">
    <source>
        <dbReference type="ARBA" id="ARBA00022448"/>
    </source>
</evidence>
<evidence type="ECO:0000256" key="3">
    <source>
        <dbReference type="ARBA" id="ARBA00004141"/>
    </source>
</evidence>
<dbReference type="InterPro" id="IPR014312">
    <property type="entry name" value="Succ_DH_anchor"/>
</dbReference>
<name>A0A330GSA7_9HYPH</name>
<comment type="cofactor">
    <cofactor evidence="1">
        <name>heme</name>
        <dbReference type="ChEBI" id="CHEBI:30413"/>
    </cofactor>
</comment>
<dbReference type="UniPathway" id="UPA00223"/>
<dbReference type="OrthoDB" id="9809280at2"/>
<comment type="pathway">
    <text evidence="4">Carbohydrate metabolism; tricarboxylic acid cycle.</text>
</comment>
<evidence type="ECO:0000313" key="17">
    <source>
        <dbReference type="EMBL" id="RAZ77027.1"/>
    </source>
</evidence>
<comment type="function">
    <text evidence="2">Membrane-anchoring subunit of succinate dehydrogenase (SDH).</text>
</comment>
<keyword evidence="8" id="KW-0816">Tricarboxylic acid cycle</keyword>
<sequence>MKDGARHWLWERATALALIPLTIWFLASIIAHSSSGYGEFVAWLTNPLSMVLMVLLLAALFYHIALGFQVVVDDYVHSARKPLVLMAVRLGCLALAAVGCIAVVYTAFD</sequence>
<dbReference type="AlphaFoldDB" id="A0A330GSA7"/>
<dbReference type="RefSeq" id="WP_112127304.1">
    <property type="nucleotide sequence ID" value="NZ_QMBQ01000003.1"/>
</dbReference>
<evidence type="ECO:0000256" key="12">
    <source>
        <dbReference type="ARBA" id="ARBA00022982"/>
    </source>
</evidence>
<proteinExistence type="predicted"/>
<keyword evidence="11" id="KW-0479">Metal-binding</keyword>
<dbReference type="GO" id="GO:0016020">
    <property type="term" value="C:membrane"/>
    <property type="evidence" value="ECO:0007669"/>
    <property type="project" value="UniProtKB-SubCell"/>
</dbReference>
<accession>A0A330GSA7</accession>
<dbReference type="Proteomes" id="UP000251956">
    <property type="component" value="Unassembled WGS sequence"/>
</dbReference>
<evidence type="ECO:0000256" key="13">
    <source>
        <dbReference type="ARBA" id="ARBA00022989"/>
    </source>
</evidence>
<keyword evidence="9" id="KW-0349">Heme</keyword>
<evidence type="ECO:0000256" key="15">
    <source>
        <dbReference type="ARBA" id="ARBA00023136"/>
    </source>
</evidence>
<dbReference type="EMBL" id="QMBQ01000003">
    <property type="protein sequence ID" value="RAZ77027.1"/>
    <property type="molecule type" value="Genomic_DNA"/>
</dbReference>
<reference evidence="17 18" key="1">
    <citation type="submission" date="2018-07" db="EMBL/GenBank/DDBJ databases">
        <title>Diversity of Mesorhizobium strains in Brazil.</title>
        <authorList>
            <person name="Helene L.C.F."/>
            <person name="Dall'Agnol R."/>
            <person name="Delamuta J.R.M."/>
            <person name="Hungria M."/>
        </authorList>
    </citation>
    <scope>NUCLEOTIDE SEQUENCE [LARGE SCALE GENOMIC DNA]</scope>
    <source>
        <strain evidence="17 18">CNPSo 3140</strain>
    </source>
</reference>
<evidence type="ECO:0000256" key="2">
    <source>
        <dbReference type="ARBA" id="ARBA00004050"/>
    </source>
</evidence>
<dbReference type="Gene3D" id="1.20.1300.10">
    <property type="entry name" value="Fumarate reductase/succinate dehydrogenase, transmembrane subunit"/>
    <property type="match status" value="1"/>
</dbReference>
<evidence type="ECO:0000256" key="8">
    <source>
        <dbReference type="ARBA" id="ARBA00022532"/>
    </source>
</evidence>
<evidence type="ECO:0000256" key="4">
    <source>
        <dbReference type="ARBA" id="ARBA00005163"/>
    </source>
</evidence>
<dbReference type="NCBIfam" id="TIGR02968">
    <property type="entry name" value="succ_dehyd_anc"/>
    <property type="match status" value="1"/>
</dbReference>
<keyword evidence="7" id="KW-0813">Transport</keyword>
<feature type="transmembrane region" description="Helical" evidence="16">
    <location>
        <begin position="12"/>
        <end position="31"/>
    </location>
</feature>
<comment type="caution">
    <text evidence="17">The sequence shown here is derived from an EMBL/GenBank/DDBJ whole genome shotgun (WGS) entry which is preliminary data.</text>
</comment>
<evidence type="ECO:0000256" key="9">
    <source>
        <dbReference type="ARBA" id="ARBA00022617"/>
    </source>
</evidence>
<evidence type="ECO:0000256" key="5">
    <source>
        <dbReference type="ARBA" id="ARBA00011558"/>
    </source>
</evidence>
<keyword evidence="13 16" id="KW-1133">Transmembrane helix</keyword>
<keyword evidence="12" id="KW-0249">Electron transport</keyword>
<keyword evidence="15 16" id="KW-0472">Membrane</keyword>
<dbReference type="GO" id="GO:0046872">
    <property type="term" value="F:metal ion binding"/>
    <property type="evidence" value="ECO:0007669"/>
    <property type="project" value="UniProtKB-KW"/>
</dbReference>
<gene>
    <name evidence="17" type="primary">sdhD</name>
    <name evidence="17" type="ORF">DPM35_10950</name>
</gene>
<evidence type="ECO:0000256" key="14">
    <source>
        <dbReference type="ARBA" id="ARBA00023004"/>
    </source>
</evidence>
<keyword evidence="14" id="KW-0408">Iron</keyword>
<comment type="subunit">
    <text evidence="5">Part of an enzyme complex containing four subunits: a flavoprotein, an iron-sulfur protein, plus two membrane-anchoring proteins, SdhC and SdhD.</text>
</comment>
<dbReference type="InterPro" id="IPR034804">
    <property type="entry name" value="SQR/QFR_C/D"/>
</dbReference>
<evidence type="ECO:0000256" key="1">
    <source>
        <dbReference type="ARBA" id="ARBA00001971"/>
    </source>
</evidence>